<comment type="caution">
    <text evidence="2">The sequence shown here is derived from an EMBL/GenBank/DDBJ whole genome shotgun (WGS) entry which is preliminary data.</text>
</comment>
<dbReference type="Pfam" id="PF13448">
    <property type="entry name" value="DUF4114"/>
    <property type="match status" value="1"/>
</dbReference>
<proteinExistence type="predicted"/>
<evidence type="ECO:0000313" key="3">
    <source>
        <dbReference type="Proteomes" id="UP001576784"/>
    </source>
</evidence>
<gene>
    <name evidence="2" type="ORF">ACE1CI_00510</name>
</gene>
<name>A0ABV4XI73_9CYAN</name>
<accession>A0ABV4XI73</accession>
<evidence type="ECO:0000259" key="1">
    <source>
        <dbReference type="Pfam" id="PF13448"/>
    </source>
</evidence>
<feature type="domain" description="DUF4114" evidence="1">
    <location>
        <begin position="164"/>
        <end position="236"/>
    </location>
</feature>
<dbReference type="Proteomes" id="UP001576784">
    <property type="component" value="Unassembled WGS sequence"/>
</dbReference>
<dbReference type="RefSeq" id="WP_413261082.1">
    <property type="nucleotide sequence ID" value="NZ_JBHFNR010000005.1"/>
</dbReference>
<keyword evidence="3" id="KW-1185">Reference proteome</keyword>
<dbReference type="InterPro" id="IPR025193">
    <property type="entry name" value="DUF4114"/>
</dbReference>
<reference evidence="2 3" key="1">
    <citation type="submission" date="2024-09" db="EMBL/GenBank/DDBJ databases">
        <title>Floridaenema gen nov. (Aerosakkonemataceae, Aerosakkonematales ord. nov., Cyanobacteria) from benthic tropical and subtropical fresh waters, with the description of four new species.</title>
        <authorList>
            <person name="Moretto J.A."/>
            <person name="Berthold D.E."/>
            <person name="Lefler F.W."/>
            <person name="Huang I.-S."/>
            <person name="Laughinghouse H. IV."/>
        </authorList>
    </citation>
    <scope>NUCLEOTIDE SEQUENCE [LARGE SCALE GENOMIC DNA]</scope>
    <source>
        <strain evidence="2 3">BLCC-F50</strain>
    </source>
</reference>
<dbReference type="EMBL" id="JBHFNR010000005">
    <property type="protein sequence ID" value="MFB2891405.1"/>
    <property type="molecule type" value="Genomic_DNA"/>
</dbReference>
<protein>
    <recommendedName>
        <fullName evidence="1">DUF4114 domain-containing protein</fullName>
    </recommendedName>
</protein>
<sequence>MLKQAEEFMNRFFTSTTVGLLALGTVFGSGEVAQAVSFGPSSEEKSLQELLDAITVGGPKIDTVNAQTGFDLFTNTASSGSVATFMFEVAGNASINKFGIYNQSGVKAQLFGGSNDVSDGANVTFLGNGDVTISTIGFPPGNAPSPSITTYTGFGNVFGFYIETEQETFYTQNSRNPNASQQAVIYQGNNQTQLQIPGRQPGVFTDNEFIIAFEDLLRSIPGKSDSDFQDLVVLVESIKPVSTAIPEPGTATSLLAFGLGSAWMLKGQRKKLES</sequence>
<organism evidence="2 3">
    <name type="scientific">Floridaenema flaviceps BLCC-F50</name>
    <dbReference type="NCBI Taxonomy" id="3153642"/>
    <lineage>
        <taxon>Bacteria</taxon>
        <taxon>Bacillati</taxon>
        <taxon>Cyanobacteriota</taxon>
        <taxon>Cyanophyceae</taxon>
        <taxon>Oscillatoriophycideae</taxon>
        <taxon>Aerosakkonematales</taxon>
        <taxon>Aerosakkonemataceae</taxon>
        <taxon>Floridanema</taxon>
        <taxon>Floridanema flaviceps</taxon>
    </lineage>
</organism>
<evidence type="ECO:0000313" key="2">
    <source>
        <dbReference type="EMBL" id="MFB2891405.1"/>
    </source>
</evidence>